<evidence type="ECO:0000313" key="2">
    <source>
        <dbReference type="EMBL" id="TDD57458.1"/>
    </source>
</evidence>
<evidence type="ECO:0000256" key="1">
    <source>
        <dbReference type="SAM" id="SignalP"/>
    </source>
</evidence>
<dbReference type="EMBL" id="SMKX01000074">
    <property type="protein sequence ID" value="TDD57458.1"/>
    <property type="molecule type" value="Genomic_DNA"/>
</dbReference>
<accession>A0A4R4ZFW1</accession>
<reference evidence="2 3" key="1">
    <citation type="submission" date="2019-03" db="EMBL/GenBank/DDBJ databases">
        <title>Draft genome sequences of novel Actinobacteria.</title>
        <authorList>
            <person name="Sahin N."/>
            <person name="Ay H."/>
            <person name="Saygin H."/>
        </authorList>
    </citation>
    <scope>NUCLEOTIDE SEQUENCE [LARGE SCALE GENOMIC DNA]</scope>
    <source>
        <strain evidence="2 3">JCM 13523</strain>
    </source>
</reference>
<name>A0A4R4ZFW1_9ACTN</name>
<dbReference type="OrthoDB" id="3786020at2"/>
<feature type="signal peptide" evidence="1">
    <location>
        <begin position="1"/>
        <end position="24"/>
    </location>
</feature>
<comment type="caution">
    <text evidence="2">The sequence shown here is derived from an EMBL/GenBank/DDBJ whole genome shotgun (WGS) entry which is preliminary data.</text>
</comment>
<gene>
    <name evidence="2" type="ORF">E1263_23705</name>
</gene>
<evidence type="ECO:0008006" key="4">
    <source>
        <dbReference type="Google" id="ProtNLM"/>
    </source>
</evidence>
<keyword evidence="3" id="KW-1185">Reference proteome</keyword>
<dbReference type="Proteomes" id="UP000295124">
    <property type="component" value="Unassembled WGS sequence"/>
</dbReference>
<dbReference type="AlphaFoldDB" id="A0A4R4ZFW1"/>
<proteinExistence type="predicted"/>
<organism evidence="2 3">
    <name type="scientific">Kribbella antibiotica</name>
    <dbReference type="NCBI Taxonomy" id="190195"/>
    <lineage>
        <taxon>Bacteria</taxon>
        <taxon>Bacillati</taxon>
        <taxon>Actinomycetota</taxon>
        <taxon>Actinomycetes</taxon>
        <taxon>Propionibacteriales</taxon>
        <taxon>Kribbellaceae</taxon>
        <taxon>Kribbella</taxon>
    </lineage>
</organism>
<sequence length="426" mass="46182">MRKLLATATIAALLTAGLATPAWAAAPDAPTDVQVAWVGDKIRVTWKDNGEANDVATNYPGIGLARTNGRTEAGDDNELLIDRSKFANEDRVLIRVFVRTAEGGQGPSATSSEFDSRIPVYPIIEDADLLADGSVKLVRWTQPAVVDTNPGDPLDRPASDEYLGAQIAVPGSPVERLPIPASATSFTVPPRPRPATISLYAGNEWRESYLSNGDGPRLERQVLVGTLSAAAAVPAMGIYSLQLGIKTTLTSNLANMPMPVQLQARPNSASPWKTYGRYNGNLNRPFHTDIASLGERQYRIWVPSAKQSTQSAIKLTPAASTTARTSKSTAKAQWSGIQPYDTEAGRMVTLKVYVEPGVNMKAALQRRVGKTWKYVRELPLTKGRLTLQFRATRQAQTWYRVVTPPVKVNGLPVLAGTSLDYAFTVR</sequence>
<keyword evidence="1" id="KW-0732">Signal</keyword>
<feature type="chain" id="PRO_5020278272" description="Fibronectin type III domain-containing protein" evidence="1">
    <location>
        <begin position="25"/>
        <end position="426"/>
    </location>
</feature>
<protein>
    <recommendedName>
        <fullName evidence="4">Fibronectin type III domain-containing protein</fullName>
    </recommendedName>
</protein>
<evidence type="ECO:0000313" key="3">
    <source>
        <dbReference type="Proteomes" id="UP000295124"/>
    </source>
</evidence>
<dbReference type="RefSeq" id="WP_132170972.1">
    <property type="nucleotide sequence ID" value="NZ_SMKX01000074.1"/>
</dbReference>